<protein>
    <submittedName>
        <fullName evidence="1">Uncharacterized protein</fullName>
    </submittedName>
</protein>
<proteinExistence type="predicted"/>
<dbReference type="AlphaFoldDB" id="E0XRC1"/>
<accession>E0XRC1</accession>
<dbReference type="EMBL" id="GU474851">
    <property type="protein sequence ID" value="ADI16962.1"/>
    <property type="molecule type" value="Genomic_DNA"/>
</dbReference>
<reference evidence="1" key="1">
    <citation type="journal article" date="2011" name="Environ. Microbiol.">
        <title>Time-series analyses of Monterey Bay coastal microbial picoplankton using a 'genome proxy' microarray.</title>
        <authorList>
            <person name="Rich V.I."/>
            <person name="Pham V.D."/>
            <person name="Eppley J."/>
            <person name="Shi Y."/>
            <person name="DeLong E.F."/>
        </authorList>
    </citation>
    <scope>NUCLEOTIDE SEQUENCE</scope>
</reference>
<sequence>MTFLASNLLNKLEKIVNEKHFKFSNFIFNCCAFMGANLRSGKMEL</sequence>
<organism evidence="1">
    <name type="scientific">uncultured Sphingobacteriales bacterium HF0010_19H17</name>
    <dbReference type="NCBI Taxonomy" id="710990"/>
    <lineage>
        <taxon>Bacteria</taxon>
        <taxon>Pseudomonadati</taxon>
        <taxon>Bacteroidota</taxon>
        <taxon>Sphingobacteriia</taxon>
        <taxon>Sphingobacteriales</taxon>
        <taxon>environmental samples</taxon>
    </lineage>
</organism>
<evidence type="ECO:0000313" key="1">
    <source>
        <dbReference type="EMBL" id="ADI16962.1"/>
    </source>
</evidence>
<name>E0XRC1_9SPHI</name>